<evidence type="ECO:0000256" key="2">
    <source>
        <dbReference type="ARBA" id="ARBA00012483"/>
    </source>
</evidence>
<evidence type="ECO:0000313" key="11">
    <source>
        <dbReference type="EMBL" id="PNY23979.1"/>
    </source>
</evidence>
<evidence type="ECO:0000256" key="5">
    <source>
        <dbReference type="ARBA" id="ARBA00022771"/>
    </source>
</evidence>
<evidence type="ECO:0000256" key="1">
    <source>
        <dbReference type="ARBA" id="ARBA00000900"/>
    </source>
</evidence>
<feature type="compositionally biased region" description="Acidic residues" evidence="9">
    <location>
        <begin position="239"/>
        <end position="249"/>
    </location>
</feature>
<dbReference type="Gene3D" id="3.30.40.10">
    <property type="entry name" value="Zinc/RING finger domain, C3HC4 (zinc finger)"/>
    <property type="match status" value="1"/>
</dbReference>
<dbReference type="SUPFAM" id="SSF57850">
    <property type="entry name" value="RING/U-box"/>
    <property type="match status" value="1"/>
</dbReference>
<dbReference type="PROSITE" id="PS50089">
    <property type="entry name" value="ZF_RING_2"/>
    <property type="match status" value="1"/>
</dbReference>
<keyword evidence="6" id="KW-0833">Ubl conjugation pathway</keyword>
<dbReference type="GO" id="GO:0006511">
    <property type="term" value="P:ubiquitin-dependent protein catabolic process"/>
    <property type="evidence" value="ECO:0007669"/>
    <property type="project" value="TreeGrafter"/>
</dbReference>
<proteinExistence type="predicted"/>
<dbReference type="STRING" id="45235.A0A2K3Q8U6"/>
<evidence type="ECO:0000256" key="3">
    <source>
        <dbReference type="ARBA" id="ARBA00022679"/>
    </source>
</evidence>
<evidence type="ECO:0000256" key="9">
    <source>
        <dbReference type="SAM" id="MobiDB-lite"/>
    </source>
</evidence>
<keyword evidence="7" id="KW-0862">Zinc</keyword>
<feature type="compositionally biased region" description="Gly residues" evidence="9">
    <location>
        <begin position="580"/>
        <end position="598"/>
    </location>
</feature>
<evidence type="ECO:0000256" key="4">
    <source>
        <dbReference type="ARBA" id="ARBA00022723"/>
    </source>
</evidence>
<sequence>MAMQPTYPEPTMPLSKCVAGPGSCDSVADTPPAVGSRTSHRHHVACASSSGASSPFLFLLRARLVADLRLREWPTQAPERRQTRAAVGTVALPARARKRDVRCVCEASFVRPGAHAAAPFRRRTFILRGNTCRFLLVLWPLGRLTAASTLHIVAANLQSTPRTLASRAIRVAGLAIGLGLGAITAYQRRQAQMASSSHHGGQLDATADREVVYCHACFHDWYRDEHGLTCPECDSDITEIVDPDSDPREDDQLSPTPSSPRIGESRYEDYSDPEEADIEEHVGPHGFIHRRSVRNGPGPPHDPGVEPVLNRFYEMLEHFGQPQWITNGGQPTGRGGDVPPPWPRIHRTTFTSGTLGGGTASVTIFSGPSLDRQSVGHGHPRDAPGDPFQAIFSDVLRDIGPPQGDHQPPGPPPNFARGLQEILSLFSPANAMAGDAVYSQEALDRIITQLMEANPQSNAAPPASDAALQTLDRRAVDQEMLKGESKTECTICIDEMKIGDKAVFLACKHWFHEDCVVLWLREHNTCPICRTPVEKRGGNGRSSNDPSGDVAWETAGSRPGPGLRDSSSLGPISEVPGSPGALGGSFSGGFGGTSGGHAGVSTNASTGSAVRPIPGAEVNQVNDALRTISAIQQERDLQRGRRTPSQYSYDTSRLQRRTSISPTNPRETASAEYGARMRQRSPSESSRRGQVDGGSGRQTGQGPISWLRDRFSGGGGSNQGSSRDERRR</sequence>
<evidence type="ECO:0000256" key="6">
    <source>
        <dbReference type="ARBA" id="ARBA00022786"/>
    </source>
</evidence>
<dbReference type="EC" id="2.3.2.27" evidence="2"/>
<keyword evidence="4" id="KW-0479">Metal-binding</keyword>
<keyword evidence="12" id="KW-1185">Reference proteome</keyword>
<comment type="catalytic activity">
    <reaction evidence="1">
        <text>S-ubiquitinyl-[E2 ubiquitin-conjugating enzyme]-L-cysteine + [acceptor protein]-L-lysine = [E2 ubiquitin-conjugating enzyme]-L-cysteine + N(6)-ubiquitinyl-[acceptor protein]-L-lysine.</text>
        <dbReference type="EC" id="2.3.2.27"/>
    </reaction>
</comment>
<dbReference type="GO" id="GO:0005634">
    <property type="term" value="C:nucleus"/>
    <property type="evidence" value="ECO:0007669"/>
    <property type="project" value="TreeGrafter"/>
</dbReference>
<dbReference type="GO" id="GO:0061630">
    <property type="term" value="F:ubiquitin protein ligase activity"/>
    <property type="evidence" value="ECO:0007669"/>
    <property type="project" value="UniProtKB-EC"/>
</dbReference>
<dbReference type="GO" id="GO:0016567">
    <property type="term" value="P:protein ubiquitination"/>
    <property type="evidence" value="ECO:0007669"/>
    <property type="project" value="UniProtKB-ARBA"/>
</dbReference>
<organism evidence="11 12">
    <name type="scientific">Tolypocladium capitatum</name>
    <dbReference type="NCBI Taxonomy" id="45235"/>
    <lineage>
        <taxon>Eukaryota</taxon>
        <taxon>Fungi</taxon>
        <taxon>Dikarya</taxon>
        <taxon>Ascomycota</taxon>
        <taxon>Pezizomycotina</taxon>
        <taxon>Sordariomycetes</taxon>
        <taxon>Hypocreomycetidae</taxon>
        <taxon>Hypocreales</taxon>
        <taxon>Ophiocordycipitaceae</taxon>
        <taxon>Tolypocladium</taxon>
    </lineage>
</organism>
<gene>
    <name evidence="11" type="ORF">TCAP_06059</name>
</gene>
<dbReference type="Proteomes" id="UP000236621">
    <property type="component" value="Unassembled WGS sequence"/>
</dbReference>
<feature type="domain" description="RING-type" evidence="10">
    <location>
        <begin position="489"/>
        <end position="530"/>
    </location>
</feature>
<feature type="compositionally biased region" description="Polar residues" evidence="9">
    <location>
        <begin position="643"/>
        <end position="667"/>
    </location>
</feature>
<dbReference type="Pfam" id="PF13639">
    <property type="entry name" value="zf-RING_2"/>
    <property type="match status" value="1"/>
</dbReference>
<dbReference type="InterPro" id="IPR013083">
    <property type="entry name" value="Znf_RING/FYVE/PHD"/>
</dbReference>
<dbReference type="InterPro" id="IPR051834">
    <property type="entry name" value="RING_finger_E3_ligase"/>
</dbReference>
<dbReference type="SMART" id="SM00184">
    <property type="entry name" value="RING"/>
    <property type="match status" value="1"/>
</dbReference>
<dbReference type="OrthoDB" id="8062037at2759"/>
<dbReference type="EMBL" id="NRSZ01000996">
    <property type="protein sequence ID" value="PNY23979.1"/>
    <property type="molecule type" value="Genomic_DNA"/>
</dbReference>
<dbReference type="FunFam" id="3.30.40.10:FF:000127">
    <property type="entry name" value="E3 ubiquitin-protein ligase RNF181"/>
    <property type="match status" value="1"/>
</dbReference>
<name>A0A2K3Q8U6_9HYPO</name>
<evidence type="ECO:0000259" key="10">
    <source>
        <dbReference type="PROSITE" id="PS50089"/>
    </source>
</evidence>
<feature type="region of interest" description="Disordered" evidence="9">
    <location>
        <begin position="239"/>
        <end position="274"/>
    </location>
</feature>
<feature type="region of interest" description="Disordered" evidence="9">
    <location>
        <begin position="632"/>
        <end position="728"/>
    </location>
</feature>
<comment type="caution">
    <text evidence="11">The sequence shown here is derived from an EMBL/GenBank/DDBJ whole genome shotgun (WGS) entry which is preliminary data.</text>
</comment>
<dbReference type="InterPro" id="IPR001841">
    <property type="entry name" value="Znf_RING"/>
</dbReference>
<dbReference type="PANTHER" id="PTHR45931:SF3">
    <property type="entry name" value="RING ZINC FINGER-CONTAINING PROTEIN"/>
    <property type="match status" value="1"/>
</dbReference>
<dbReference type="AlphaFoldDB" id="A0A2K3Q8U6"/>
<feature type="region of interest" description="Disordered" evidence="9">
    <location>
        <begin position="530"/>
        <end position="613"/>
    </location>
</feature>
<feature type="region of interest" description="Disordered" evidence="9">
    <location>
        <begin position="349"/>
        <end position="388"/>
    </location>
</feature>
<evidence type="ECO:0000256" key="7">
    <source>
        <dbReference type="ARBA" id="ARBA00022833"/>
    </source>
</evidence>
<evidence type="ECO:0000256" key="8">
    <source>
        <dbReference type="PROSITE-ProRule" id="PRU00175"/>
    </source>
</evidence>
<reference evidence="11 12" key="1">
    <citation type="submission" date="2017-08" db="EMBL/GenBank/DDBJ databases">
        <title>Harnessing the power of phylogenomics to disentangle the directionality and signatures of interkingdom host jumping in the parasitic fungal genus Tolypocladium.</title>
        <authorList>
            <person name="Quandt C.A."/>
            <person name="Patterson W."/>
            <person name="Spatafora J.W."/>
        </authorList>
    </citation>
    <scope>NUCLEOTIDE SEQUENCE [LARGE SCALE GENOMIC DNA]</scope>
    <source>
        <strain evidence="11 12">CBS 113982</strain>
    </source>
</reference>
<dbReference type="PANTHER" id="PTHR45931">
    <property type="entry name" value="SI:CH211-59O9.10"/>
    <property type="match status" value="1"/>
</dbReference>
<evidence type="ECO:0000313" key="12">
    <source>
        <dbReference type="Proteomes" id="UP000236621"/>
    </source>
</evidence>
<keyword evidence="5 8" id="KW-0863">Zinc-finger</keyword>
<protein>
    <recommendedName>
        <fullName evidence="2">RING-type E3 ubiquitin transferase</fullName>
        <ecNumber evidence="2">2.3.2.27</ecNumber>
    </recommendedName>
</protein>
<accession>A0A2K3Q8U6</accession>
<dbReference type="GO" id="GO:0008270">
    <property type="term" value="F:zinc ion binding"/>
    <property type="evidence" value="ECO:0007669"/>
    <property type="project" value="UniProtKB-KW"/>
</dbReference>
<keyword evidence="3" id="KW-0808">Transferase</keyword>